<accession>A0AAD4Z469</accession>
<evidence type="ECO:0000313" key="3">
    <source>
        <dbReference type="Proteomes" id="UP001054821"/>
    </source>
</evidence>
<reference evidence="2 3" key="1">
    <citation type="journal article" date="2022" name="G3 (Bethesda)">
        <title>Whole-genome sequence and methylome profiling of the almond [Prunus dulcis (Mill.) D.A. Webb] cultivar 'Nonpareil'.</title>
        <authorList>
            <person name="D'Amico-Willman K.M."/>
            <person name="Ouma W.Z."/>
            <person name="Meulia T."/>
            <person name="Sideli G.M."/>
            <person name="Gradziel T.M."/>
            <person name="Fresnedo-Ramirez J."/>
        </authorList>
    </citation>
    <scope>NUCLEOTIDE SEQUENCE [LARGE SCALE GENOMIC DNA]</scope>
    <source>
        <strain evidence="2">Clone GOH B32 T37-40</strain>
    </source>
</reference>
<sequence>MAKKAAPAKKPEKAVKVSTVMDTKNRLSSKINYEALDKLNEELFLVRNPGNVLENDVFLRTNKKLALAVKPFRFSINLSFDLFSSVSPALSSGFGNEKRPNLPSDRLASSRPSSDHLAASRPPSDRLAALLLPSDSLASSSPPSNRLAT</sequence>
<organism evidence="2 3">
    <name type="scientific">Prunus dulcis</name>
    <name type="common">Almond</name>
    <name type="synonym">Amygdalus dulcis</name>
    <dbReference type="NCBI Taxonomy" id="3755"/>
    <lineage>
        <taxon>Eukaryota</taxon>
        <taxon>Viridiplantae</taxon>
        <taxon>Streptophyta</taxon>
        <taxon>Embryophyta</taxon>
        <taxon>Tracheophyta</taxon>
        <taxon>Spermatophyta</taxon>
        <taxon>Magnoliopsida</taxon>
        <taxon>eudicotyledons</taxon>
        <taxon>Gunneridae</taxon>
        <taxon>Pentapetalae</taxon>
        <taxon>rosids</taxon>
        <taxon>fabids</taxon>
        <taxon>Rosales</taxon>
        <taxon>Rosaceae</taxon>
        <taxon>Amygdaloideae</taxon>
        <taxon>Amygdaleae</taxon>
        <taxon>Prunus</taxon>
    </lineage>
</organism>
<protein>
    <submittedName>
        <fullName evidence="2">Uncharacterized protein</fullName>
    </submittedName>
</protein>
<proteinExistence type="predicted"/>
<dbReference type="AlphaFoldDB" id="A0AAD4Z469"/>
<dbReference type="EMBL" id="JAJFAZ020000004">
    <property type="protein sequence ID" value="KAI5332185.1"/>
    <property type="molecule type" value="Genomic_DNA"/>
</dbReference>
<gene>
    <name evidence="2" type="ORF">L3X38_022314</name>
</gene>
<dbReference type="Proteomes" id="UP001054821">
    <property type="component" value="Chromosome 4"/>
</dbReference>
<comment type="caution">
    <text evidence="2">The sequence shown here is derived from an EMBL/GenBank/DDBJ whole genome shotgun (WGS) entry which is preliminary data.</text>
</comment>
<keyword evidence="3" id="KW-1185">Reference proteome</keyword>
<name>A0AAD4Z469_PRUDU</name>
<feature type="region of interest" description="Disordered" evidence="1">
    <location>
        <begin position="90"/>
        <end position="122"/>
    </location>
</feature>
<evidence type="ECO:0000256" key="1">
    <source>
        <dbReference type="SAM" id="MobiDB-lite"/>
    </source>
</evidence>
<evidence type="ECO:0000313" key="2">
    <source>
        <dbReference type="EMBL" id="KAI5332185.1"/>
    </source>
</evidence>